<comment type="caution">
    <text evidence="8">The sequence shown here is derived from an EMBL/GenBank/DDBJ whole genome shotgun (WGS) entry which is preliminary data.</text>
</comment>
<dbReference type="Proteomes" id="UP000578259">
    <property type="component" value="Unassembled WGS sequence"/>
</dbReference>
<dbReference type="PANTHER" id="PTHR23412">
    <property type="entry name" value="STEREOCILIN RELATED"/>
    <property type="match status" value="1"/>
</dbReference>
<gene>
    <name evidence="8" type="primary">Mslnl_0</name>
    <name evidence="8" type="ORF">PHEMEL_R15389</name>
</gene>
<feature type="region of interest" description="Disordered" evidence="7">
    <location>
        <begin position="485"/>
        <end position="508"/>
    </location>
</feature>
<evidence type="ECO:0000256" key="4">
    <source>
        <dbReference type="ARBA" id="ARBA00022889"/>
    </source>
</evidence>
<dbReference type="GO" id="GO:0007160">
    <property type="term" value="P:cell-matrix adhesion"/>
    <property type="evidence" value="ECO:0007669"/>
    <property type="project" value="TreeGrafter"/>
</dbReference>
<evidence type="ECO:0000313" key="9">
    <source>
        <dbReference type="Proteomes" id="UP000578259"/>
    </source>
</evidence>
<keyword evidence="3" id="KW-0732">Signal</keyword>
<evidence type="ECO:0000256" key="3">
    <source>
        <dbReference type="ARBA" id="ARBA00022729"/>
    </source>
</evidence>
<evidence type="ECO:0000256" key="7">
    <source>
        <dbReference type="SAM" id="MobiDB-lite"/>
    </source>
</evidence>
<dbReference type="EMBL" id="VZSJ01005498">
    <property type="protein sequence ID" value="NWY33863.1"/>
    <property type="molecule type" value="Genomic_DNA"/>
</dbReference>
<dbReference type="AlphaFoldDB" id="A0A7K7DN70"/>
<dbReference type="GO" id="GO:0016020">
    <property type="term" value="C:membrane"/>
    <property type="evidence" value="ECO:0007669"/>
    <property type="project" value="UniProtKB-SubCell"/>
</dbReference>
<protein>
    <submittedName>
        <fullName evidence="8">MSLNL protein</fullName>
    </submittedName>
</protein>
<dbReference type="GO" id="GO:0009986">
    <property type="term" value="C:cell surface"/>
    <property type="evidence" value="ECO:0007669"/>
    <property type="project" value="TreeGrafter"/>
</dbReference>
<dbReference type="InterPro" id="IPR010335">
    <property type="entry name" value="Mesothelin"/>
</dbReference>
<evidence type="ECO:0000256" key="2">
    <source>
        <dbReference type="ARBA" id="ARBA00011016"/>
    </source>
</evidence>
<evidence type="ECO:0000256" key="6">
    <source>
        <dbReference type="ARBA" id="ARBA00023180"/>
    </source>
</evidence>
<feature type="non-terminal residue" evidence="8">
    <location>
        <position position="1"/>
    </location>
</feature>
<accession>A0A7K7DN70</accession>
<name>A0A7K7DN70_PHEME</name>
<evidence type="ECO:0000313" key="8">
    <source>
        <dbReference type="EMBL" id="NWY33863.1"/>
    </source>
</evidence>
<keyword evidence="4" id="KW-0130">Cell adhesion</keyword>
<feature type="compositionally biased region" description="Low complexity" evidence="7">
    <location>
        <begin position="412"/>
        <end position="426"/>
    </location>
</feature>
<evidence type="ECO:0000256" key="1">
    <source>
        <dbReference type="ARBA" id="ARBA00004370"/>
    </source>
</evidence>
<feature type="region of interest" description="Disordered" evidence="7">
    <location>
        <begin position="405"/>
        <end position="426"/>
    </location>
</feature>
<reference evidence="8 9" key="1">
    <citation type="submission" date="2019-09" db="EMBL/GenBank/DDBJ databases">
        <title>Bird 10,000 Genomes (B10K) Project - Family phase.</title>
        <authorList>
            <person name="Zhang G."/>
        </authorList>
    </citation>
    <scope>NUCLEOTIDE SEQUENCE [LARGE SCALE GENOMIC DNA]</scope>
    <source>
        <strain evidence="8">OUT-0018</strain>
        <tissue evidence="8">Muscle</tissue>
    </source>
</reference>
<feature type="non-terminal residue" evidence="8">
    <location>
        <position position="508"/>
    </location>
</feature>
<dbReference type="InterPro" id="IPR026664">
    <property type="entry name" value="Stereocilin-rel"/>
</dbReference>
<keyword evidence="9" id="KW-1185">Reference proteome</keyword>
<keyword evidence="6" id="KW-0325">Glycoprotein</keyword>
<evidence type="ECO:0000256" key="5">
    <source>
        <dbReference type="ARBA" id="ARBA00023136"/>
    </source>
</evidence>
<dbReference type="PANTHER" id="PTHR23412:SF15">
    <property type="entry name" value="MESOTHELIN-LIKE PROTEIN"/>
    <property type="match status" value="1"/>
</dbReference>
<organism evidence="8 9">
    <name type="scientific">Pheucticus melanocephalus</name>
    <name type="common">Black-headed grosbeak</name>
    <name type="synonym">Guiraca melanocephala</name>
    <dbReference type="NCBI Taxonomy" id="371919"/>
    <lineage>
        <taxon>Eukaryota</taxon>
        <taxon>Metazoa</taxon>
        <taxon>Chordata</taxon>
        <taxon>Craniata</taxon>
        <taxon>Vertebrata</taxon>
        <taxon>Euteleostomi</taxon>
        <taxon>Archelosauria</taxon>
        <taxon>Archosauria</taxon>
        <taxon>Dinosauria</taxon>
        <taxon>Saurischia</taxon>
        <taxon>Theropoda</taxon>
        <taxon>Coelurosauria</taxon>
        <taxon>Aves</taxon>
        <taxon>Neognathae</taxon>
        <taxon>Neoaves</taxon>
        <taxon>Telluraves</taxon>
        <taxon>Australaves</taxon>
        <taxon>Passeriformes</taxon>
        <taxon>Cardinalidae</taxon>
        <taxon>Pheucticus</taxon>
    </lineage>
</organism>
<keyword evidence="5" id="KW-0472">Membrane</keyword>
<comment type="subcellular location">
    <subcellularLocation>
        <location evidence="1">Membrane</location>
    </subcellularLocation>
</comment>
<sequence>SLGALVCDLEPGTIPASHPNILEKLKLCPALAGAQQDALNALLLSGDTAYGDPSSWDLQTLQDLGPLVLVLNQTTLSLVAEAAREDFRRSIAAAYPSQGRSQREKSLLLLRALAAASAASQPRLQRSADRCQSTPITARNIYNIALLSPEELKLCLSNDVLIENLEAVVDEPLTLEASWVLKKKVDEFFQGSGIPDDKLRHLGILSRLYTVQEISQWQVTSSDTLSALLSDSGGEWNDSQVQQLLSRYLALGGSLTGPLLQEIGDRRLCNLQEEQIQQIPAAAIGTAGQLNISSCSQTKKDQFYRKAREAFTSSYYGQIQPYLGGAPAEDLKNLANAGVAMNMDLSTFLTLNPEEVQKLSVTDVKHLLGKNLPELKEHEHEPLVVSWVQQQSQQELDCVLDIGLQGGRPEPTGTASPAATSTATVTTQDSVTSMATVTTPASVTSTATVTTPVPTTPASVTSTATVTSMATVTTPHPSAIITTALSSHSTPQPSTVPPRTPTPRTLSP</sequence>
<proteinExistence type="inferred from homology"/>
<dbReference type="Pfam" id="PF06060">
    <property type="entry name" value="Mesothelin"/>
    <property type="match status" value="1"/>
</dbReference>
<comment type="similarity">
    <text evidence="2">Belongs to the mesothelin family.</text>
</comment>